<accession>A0AAF0ZZS5</accession>
<reference evidence="1" key="1">
    <citation type="submission" date="2023-08" db="EMBL/GenBank/DDBJ databases">
        <title>A de novo genome assembly of Solanum verrucosum Schlechtendal, a Mexican diploid species geographically isolated from the other diploid A-genome species in potato relatives.</title>
        <authorList>
            <person name="Hosaka K."/>
        </authorList>
    </citation>
    <scope>NUCLEOTIDE SEQUENCE</scope>
    <source>
        <tissue evidence="1">Young leaves</tissue>
    </source>
</reference>
<dbReference type="AlphaFoldDB" id="A0AAF0ZZS5"/>
<evidence type="ECO:0000313" key="2">
    <source>
        <dbReference type="Proteomes" id="UP001234989"/>
    </source>
</evidence>
<evidence type="ECO:0000313" key="1">
    <source>
        <dbReference type="EMBL" id="WMV54799.1"/>
    </source>
</evidence>
<dbReference type="Proteomes" id="UP001234989">
    <property type="component" value="Chromosome 11"/>
</dbReference>
<dbReference type="EMBL" id="CP133622">
    <property type="protein sequence ID" value="WMV54799.1"/>
    <property type="molecule type" value="Genomic_DNA"/>
</dbReference>
<gene>
    <name evidence="1" type="ORF">MTR67_048184</name>
</gene>
<proteinExistence type="predicted"/>
<organism evidence="1 2">
    <name type="scientific">Solanum verrucosum</name>
    <dbReference type="NCBI Taxonomy" id="315347"/>
    <lineage>
        <taxon>Eukaryota</taxon>
        <taxon>Viridiplantae</taxon>
        <taxon>Streptophyta</taxon>
        <taxon>Embryophyta</taxon>
        <taxon>Tracheophyta</taxon>
        <taxon>Spermatophyta</taxon>
        <taxon>Magnoliopsida</taxon>
        <taxon>eudicotyledons</taxon>
        <taxon>Gunneridae</taxon>
        <taxon>Pentapetalae</taxon>
        <taxon>asterids</taxon>
        <taxon>lamiids</taxon>
        <taxon>Solanales</taxon>
        <taxon>Solanaceae</taxon>
        <taxon>Solanoideae</taxon>
        <taxon>Solaneae</taxon>
        <taxon>Solanum</taxon>
    </lineage>
</organism>
<name>A0AAF0ZZS5_SOLVR</name>
<protein>
    <submittedName>
        <fullName evidence="1">Uncharacterized protein</fullName>
    </submittedName>
</protein>
<sequence length="20" mass="2323">MVLLHETARRCTDCSLFLLT</sequence>
<keyword evidence="2" id="KW-1185">Reference proteome</keyword>